<protein>
    <submittedName>
        <fullName evidence="2">Uncharacterized protein</fullName>
    </submittedName>
</protein>
<proteinExistence type="predicted"/>
<feature type="region of interest" description="Disordered" evidence="1">
    <location>
        <begin position="1"/>
        <end position="20"/>
    </location>
</feature>
<organism evidence="2 3">
    <name type="scientific">Eumeta variegata</name>
    <name type="common">Bagworm moth</name>
    <name type="synonym">Eumeta japonica</name>
    <dbReference type="NCBI Taxonomy" id="151549"/>
    <lineage>
        <taxon>Eukaryota</taxon>
        <taxon>Metazoa</taxon>
        <taxon>Ecdysozoa</taxon>
        <taxon>Arthropoda</taxon>
        <taxon>Hexapoda</taxon>
        <taxon>Insecta</taxon>
        <taxon>Pterygota</taxon>
        <taxon>Neoptera</taxon>
        <taxon>Endopterygota</taxon>
        <taxon>Lepidoptera</taxon>
        <taxon>Glossata</taxon>
        <taxon>Ditrysia</taxon>
        <taxon>Tineoidea</taxon>
        <taxon>Psychidae</taxon>
        <taxon>Oiketicinae</taxon>
        <taxon>Eumeta</taxon>
    </lineage>
</organism>
<gene>
    <name evidence="2" type="ORF">EVAR_38433_1</name>
</gene>
<accession>A0A4C1WWD1</accession>
<evidence type="ECO:0000313" key="2">
    <source>
        <dbReference type="EMBL" id="GBP55836.1"/>
    </source>
</evidence>
<evidence type="ECO:0000313" key="3">
    <source>
        <dbReference type="Proteomes" id="UP000299102"/>
    </source>
</evidence>
<name>A0A4C1WWD1_EUMVA</name>
<feature type="compositionally biased region" description="Basic residues" evidence="1">
    <location>
        <begin position="1"/>
        <end position="13"/>
    </location>
</feature>
<evidence type="ECO:0000256" key="1">
    <source>
        <dbReference type="SAM" id="MobiDB-lite"/>
    </source>
</evidence>
<dbReference type="EMBL" id="BGZK01000679">
    <property type="protein sequence ID" value="GBP55836.1"/>
    <property type="molecule type" value="Genomic_DNA"/>
</dbReference>
<comment type="caution">
    <text evidence="2">The sequence shown here is derived from an EMBL/GenBank/DDBJ whole genome shotgun (WGS) entry which is preliminary data.</text>
</comment>
<dbReference type="AlphaFoldDB" id="A0A4C1WWD1"/>
<dbReference type="Proteomes" id="UP000299102">
    <property type="component" value="Unassembled WGS sequence"/>
</dbReference>
<keyword evidence="3" id="KW-1185">Reference proteome</keyword>
<sequence length="110" mass="12609">MTRNRLRARHLRPVRSDAARPTQADLYRDVSLKVHHLPARCASGRWLPSENAARCDFVKFLFDHSAERILRRPSRKMSNAGCRFNAPSALARFRPVDACPTTHSRVRTDS</sequence>
<reference evidence="2 3" key="1">
    <citation type="journal article" date="2019" name="Commun. Biol.">
        <title>The bagworm genome reveals a unique fibroin gene that provides high tensile strength.</title>
        <authorList>
            <person name="Kono N."/>
            <person name="Nakamura H."/>
            <person name="Ohtoshi R."/>
            <person name="Tomita M."/>
            <person name="Numata K."/>
            <person name="Arakawa K."/>
        </authorList>
    </citation>
    <scope>NUCLEOTIDE SEQUENCE [LARGE SCALE GENOMIC DNA]</scope>
</reference>